<reference evidence="3 4" key="1">
    <citation type="submission" date="2016-05" db="EMBL/GenBank/DDBJ databases">
        <title>Pathogenic, phenotypic and molecular characterisation of Xanthomonas nasturtii sp. nov. and Xanthomonas floridensis sp. nov., new species of Xanthomonas associated with watercress production in Florida.</title>
        <authorList>
            <person name="Vicente J.G."/>
            <person name="Rothwell S."/>
            <person name="Holub E.B."/>
            <person name="Studholme D.J."/>
        </authorList>
    </citation>
    <scope>NUCLEOTIDE SEQUENCE [LARGE SCALE GENOMIC DNA]</scope>
    <source>
        <strain evidence="3 4">WHRI 8848</strain>
    </source>
</reference>
<dbReference type="OrthoDB" id="6009065at2"/>
<dbReference type="EMBL" id="LXNG01000021">
    <property type="protein sequence ID" value="OAG67067.1"/>
    <property type="molecule type" value="Genomic_DNA"/>
</dbReference>
<keyword evidence="1" id="KW-0812">Transmembrane</keyword>
<dbReference type="Proteomes" id="UP001303614">
    <property type="component" value="Unassembled WGS sequence"/>
</dbReference>
<dbReference type="STRING" id="1843580.A7D17_19560"/>
<feature type="transmembrane region" description="Helical" evidence="1">
    <location>
        <begin position="91"/>
        <end position="109"/>
    </location>
</feature>
<feature type="transmembrane region" description="Helical" evidence="1">
    <location>
        <begin position="44"/>
        <end position="60"/>
    </location>
</feature>
<evidence type="ECO:0000313" key="2">
    <source>
        <dbReference type="EMBL" id="MEA5125470.1"/>
    </source>
</evidence>
<organism evidence="3 4">
    <name type="scientific">Xanthomonas floridensis</name>
    <dbReference type="NCBI Taxonomy" id="1843580"/>
    <lineage>
        <taxon>Bacteria</taxon>
        <taxon>Pseudomonadati</taxon>
        <taxon>Pseudomonadota</taxon>
        <taxon>Gammaproteobacteria</taxon>
        <taxon>Lysobacterales</taxon>
        <taxon>Lysobacteraceae</taxon>
        <taxon>Xanthomonas</taxon>
    </lineage>
</organism>
<proteinExistence type="predicted"/>
<accession>A0A1A9MBQ0</accession>
<evidence type="ECO:0000313" key="5">
    <source>
        <dbReference type="Proteomes" id="UP001303614"/>
    </source>
</evidence>
<dbReference type="Proteomes" id="UP000077659">
    <property type="component" value="Unassembled WGS sequence"/>
</dbReference>
<dbReference type="EMBL" id="JAYFSO010000023">
    <property type="protein sequence ID" value="MEA5125470.1"/>
    <property type="molecule type" value="Genomic_DNA"/>
</dbReference>
<keyword evidence="5" id="KW-1185">Reference proteome</keyword>
<comment type="caution">
    <text evidence="3">The sequence shown here is derived from an EMBL/GenBank/DDBJ whole genome shotgun (WGS) entry which is preliminary data.</text>
</comment>
<dbReference type="RefSeq" id="WP_064509475.1">
    <property type="nucleotide sequence ID" value="NZ_JAYFSN010000023.1"/>
</dbReference>
<evidence type="ECO:0000313" key="4">
    <source>
        <dbReference type="Proteomes" id="UP000077659"/>
    </source>
</evidence>
<dbReference type="AlphaFoldDB" id="A0A1A9MBQ0"/>
<dbReference type="Pfam" id="PF11804">
    <property type="entry name" value="DUF3325"/>
    <property type="match status" value="1"/>
</dbReference>
<keyword evidence="1" id="KW-1133">Transmembrane helix</keyword>
<sequence>MNVVLLLALNFSGFAALCLAMEKHQHEVRGRGLGTPRTRQLRVVGWLLLLLTFGLAVHAQGWGIGPVLWLGSLTAAAAVLALWLLPYRRGLILPAALIAPVLAGMAQLLPG</sequence>
<evidence type="ECO:0000313" key="3">
    <source>
        <dbReference type="EMBL" id="OAG67067.1"/>
    </source>
</evidence>
<keyword evidence="1" id="KW-0472">Membrane</keyword>
<feature type="transmembrane region" description="Helical" evidence="1">
    <location>
        <begin position="67"/>
        <end position="85"/>
    </location>
</feature>
<dbReference type="InterPro" id="IPR021762">
    <property type="entry name" value="DUF3325"/>
</dbReference>
<name>A0A1A9MBQ0_9XANT</name>
<evidence type="ECO:0000256" key="1">
    <source>
        <dbReference type="SAM" id="Phobius"/>
    </source>
</evidence>
<gene>
    <name evidence="3" type="ORF">A7D17_19560</name>
    <name evidence="2" type="ORF">VB146_16765</name>
</gene>
<reference evidence="2 5" key="2">
    <citation type="submission" date="2023-12" db="EMBL/GenBank/DDBJ databases">
        <title>Genome sequencing of Xanthomonas floridensis.</title>
        <authorList>
            <person name="Greer S."/>
            <person name="Harrison J."/>
            <person name="Grant M."/>
            <person name="Vicente J."/>
            <person name="Studholme D."/>
        </authorList>
    </citation>
    <scope>NUCLEOTIDE SEQUENCE [LARGE SCALE GENOMIC DNA]</scope>
    <source>
        <strain evidence="2 5">WHRI 8848</strain>
    </source>
</reference>
<protein>
    <submittedName>
        <fullName evidence="2">DUF3325 domain-containing protein</fullName>
    </submittedName>
</protein>